<evidence type="ECO:0000313" key="2">
    <source>
        <dbReference type="EMBL" id="GLI94031.1"/>
    </source>
</evidence>
<protein>
    <submittedName>
        <fullName evidence="2">Uncharacterized protein</fullName>
    </submittedName>
</protein>
<evidence type="ECO:0000313" key="3">
    <source>
        <dbReference type="Proteomes" id="UP001144323"/>
    </source>
</evidence>
<organism evidence="2 3">
    <name type="scientific">Methylocystis echinoides</name>
    <dbReference type="NCBI Taxonomy" id="29468"/>
    <lineage>
        <taxon>Bacteria</taxon>
        <taxon>Pseudomonadati</taxon>
        <taxon>Pseudomonadota</taxon>
        <taxon>Alphaproteobacteria</taxon>
        <taxon>Hyphomicrobiales</taxon>
        <taxon>Methylocystaceae</taxon>
        <taxon>Methylocystis</taxon>
    </lineage>
</organism>
<feature type="region of interest" description="Disordered" evidence="1">
    <location>
        <begin position="173"/>
        <end position="192"/>
    </location>
</feature>
<name>A0A9W6GVV4_9HYPH</name>
<gene>
    <name evidence="2" type="ORF">LMG27198_30230</name>
</gene>
<feature type="region of interest" description="Disordered" evidence="1">
    <location>
        <begin position="90"/>
        <end position="127"/>
    </location>
</feature>
<dbReference type="EMBL" id="BSEC01000001">
    <property type="protein sequence ID" value="GLI94031.1"/>
    <property type="molecule type" value="Genomic_DNA"/>
</dbReference>
<evidence type="ECO:0000256" key="1">
    <source>
        <dbReference type="SAM" id="MobiDB-lite"/>
    </source>
</evidence>
<accession>A0A9W6GVV4</accession>
<keyword evidence="3" id="KW-1185">Reference proteome</keyword>
<feature type="compositionally biased region" description="Basic and acidic residues" evidence="1">
    <location>
        <begin position="92"/>
        <end position="101"/>
    </location>
</feature>
<dbReference type="Proteomes" id="UP001144323">
    <property type="component" value="Unassembled WGS sequence"/>
</dbReference>
<comment type="caution">
    <text evidence="2">The sequence shown here is derived from an EMBL/GenBank/DDBJ whole genome shotgun (WGS) entry which is preliminary data.</text>
</comment>
<dbReference type="AlphaFoldDB" id="A0A9W6GVV4"/>
<sequence length="325" mass="36427">MPTGREPSCRLSDYTGVFVTDDQNRRVSPATEFATATGSTVQVYRAAPGVFTYVESRTEQQGRALTKEAFKDRDPLKIFSALAAPGAAPPKALEEMSKEHLSIVSRHPKRPPIESETAADNQKDDKSASVSLVEFAKGMKENIAARKCLDGAAAEEIQKWRRLTDLLDKMETGQLPTLPPTELPKADSPAMKDTSRLERQIMEPAKIICKREPWFREHYGKYQTYYWACSDSAYVRDSGDLVQAYGSIIKDGGDGYYSWIVQVKGVHLGWNDKYPYFKVNNVVIENGDKIHHIVENVSGWNNTSVLCVTITDDAYFDLGLTMVWD</sequence>
<proteinExistence type="predicted"/>
<reference evidence="2" key="1">
    <citation type="journal article" date="2023" name="Int. J. Syst. Evol. Microbiol.">
        <title>Methylocystis iwaonis sp. nov., a type II methane-oxidizing bacterium from surface soil of a rice paddy field in Japan, and emended description of the genus Methylocystis (ex Whittenbury et al. 1970) Bowman et al. 1993.</title>
        <authorList>
            <person name="Kaise H."/>
            <person name="Sawadogo J.B."/>
            <person name="Alam M.S."/>
            <person name="Ueno C."/>
            <person name="Dianou D."/>
            <person name="Shinjo R."/>
            <person name="Asakawa S."/>
        </authorList>
    </citation>
    <scope>NUCLEOTIDE SEQUENCE</scope>
    <source>
        <strain evidence="2">LMG27198</strain>
    </source>
</reference>